<gene>
    <name evidence="2" type="ORF">DPM12_21105</name>
</gene>
<comment type="similarity">
    <text evidence="1">Belongs to the short-chain dehydrogenases/reductases (SDR) family.</text>
</comment>
<sequence length="285" mass="29540">MASNDGAVLVTGASGGIGVATVRALADQGMTVFATVRDDQGGALDGVAGVRMVEMDVTDPKNVELAAEQVAQGVGDRGLRAVVNNAGVIVQGPLELVPPEELRRQFEVNTFGPAYVTQAFLPLLRRGHGRIVNVTAPTARVTAPFLGPISASKAALNSLSTAMRGELAAWKIPVTLVEPGAIATQIFAKAEAAARSALANTDPARAALYGPHLTAVARATEKQSTSPPEAVARTIVKAVQARRPKRRYAATRDARVMGLLSHLPAGVRESMVLRAFGLSGIKAGA</sequence>
<dbReference type="GO" id="GO:0016491">
    <property type="term" value="F:oxidoreductase activity"/>
    <property type="evidence" value="ECO:0007669"/>
    <property type="project" value="TreeGrafter"/>
</dbReference>
<dbReference type="PANTHER" id="PTHR43313:SF1">
    <property type="entry name" value="3BETA-HYDROXYSTEROID DEHYDROGENASE DHS-16"/>
    <property type="match status" value="1"/>
</dbReference>
<dbReference type="SUPFAM" id="SSF51735">
    <property type="entry name" value="NAD(P)-binding Rossmann-fold domains"/>
    <property type="match status" value="1"/>
</dbReference>
<comment type="caution">
    <text evidence="2">The sequence shown here is derived from an EMBL/GenBank/DDBJ whole genome shotgun (WGS) entry which is preliminary data.</text>
</comment>
<keyword evidence="3" id="KW-1185">Reference proteome</keyword>
<dbReference type="PRINTS" id="PR00080">
    <property type="entry name" value="SDRFAMILY"/>
</dbReference>
<dbReference type="PANTHER" id="PTHR43313">
    <property type="entry name" value="SHORT-CHAIN DEHYDROGENASE/REDUCTASE FAMILY 9C"/>
    <property type="match status" value="1"/>
</dbReference>
<dbReference type="PRINTS" id="PR00081">
    <property type="entry name" value="GDHRDH"/>
</dbReference>
<dbReference type="GO" id="GO:0008202">
    <property type="term" value="P:steroid metabolic process"/>
    <property type="evidence" value="ECO:0007669"/>
    <property type="project" value="TreeGrafter"/>
</dbReference>
<accession>A0A329QAR8</accession>
<proteinExistence type="inferred from homology"/>
<dbReference type="AlphaFoldDB" id="A0A329QAR8"/>
<protein>
    <submittedName>
        <fullName evidence="2">Short-chain dehydrogenase</fullName>
    </submittedName>
</protein>
<dbReference type="OrthoDB" id="3178062at2"/>
<dbReference type="InterPro" id="IPR036291">
    <property type="entry name" value="NAD(P)-bd_dom_sf"/>
</dbReference>
<evidence type="ECO:0000313" key="2">
    <source>
        <dbReference type="EMBL" id="RAW09475.1"/>
    </source>
</evidence>
<evidence type="ECO:0000313" key="3">
    <source>
        <dbReference type="Proteomes" id="UP000250462"/>
    </source>
</evidence>
<dbReference type="RefSeq" id="WP_112260327.1">
    <property type="nucleotide sequence ID" value="NZ_QMIG01000042.1"/>
</dbReference>
<dbReference type="InterPro" id="IPR002347">
    <property type="entry name" value="SDR_fam"/>
</dbReference>
<reference evidence="2 3" key="1">
    <citation type="submission" date="2018-06" db="EMBL/GenBank/DDBJ databases">
        <title>Phytoactinopolyspora halophila sp. nov., a novel halophilic actinomycete isolated from a saline soil in China.</title>
        <authorList>
            <person name="Tang S.-K."/>
        </authorList>
    </citation>
    <scope>NUCLEOTIDE SEQUENCE [LARGE SCALE GENOMIC DNA]</scope>
    <source>
        <strain evidence="2 3">YIM 96934</strain>
    </source>
</reference>
<dbReference type="Proteomes" id="UP000250462">
    <property type="component" value="Unassembled WGS sequence"/>
</dbReference>
<dbReference type="EMBL" id="QMIG01000042">
    <property type="protein sequence ID" value="RAW09475.1"/>
    <property type="molecule type" value="Genomic_DNA"/>
</dbReference>
<organism evidence="2 3">
    <name type="scientific">Phytoactinopolyspora halophila</name>
    <dbReference type="NCBI Taxonomy" id="1981511"/>
    <lineage>
        <taxon>Bacteria</taxon>
        <taxon>Bacillati</taxon>
        <taxon>Actinomycetota</taxon>
        <taxon>Actinomycetes</taxon>
        <taxon>Jiangellales</taxon>
        <taxon>Jiangellaceae</taxon>
        <taxon>Phytoactinopolyspora</taxon>
    </lineage>
</organism>
<evidence type="ECO:0000256" key="1">
    <source>
        <dbReference type="RuleBase" id="RU000363"/>
    </source>
</evidence>
<name>A0A329QAR8_9ACTN</name>
<dbReference type="Pfam" id="PF00106">
    <property type="entry name" value="adh_short"/>
    <property type="match status" value="1"/>
</dbReference>
<dbReference type="Gene3D" id="3.40.50.720">
    <property type="entry name" value="NAD(P)-binding Rossmann-like Domain"/>
    <property type="match status" value="1"/>
</dbReference>